<dbReference type="Gene3D" id="1.20.120.1220">
    <property type="match status" value="1"/>
</dbReference>
<dbReference type="InterPro" id="IPR050882">
    <property type="entry name" value="Prepilin_peptidase/N-MTase"/>
</dbReference>
<dbReference type="InterPro" id="IPR000045">
    <property type="entry name" value="Prepilin_IV_endopep_pep"/>
</dbReference>
<keyword evidence="2" id="KW-1133">Transmembrane helix</keyword>
<proteinExistence type="inferred from homology"/>
<gene>
    <name evidence="4" type="primary">pilD</name>
    <name evidence="4" type="ORF">NCTC13335_00143</name>
</gene>
<dbReference type="PANTHER" id="PTHR30487:SF0">
    <property type="entry name" value="PREPILIN LEADER PEPTIDASE_N-METHYLTRANSFERASE-RELATED"/>
    <property type="match status" value="1"/>
</dbReference>
<dbReference type="OrthoDB" id="5689065at2"/>
<feature type="transmembrane region" description="Helical" evidence="2">
    <location>
        <begin position="203"/>
        <end position="220"/>
    </location>
</feature>
<reference evidence="4 5" key="1">
    <citation type="submission" date="2018-06" db="EMBL/GenBank/DDBJ databases">
        <authorList>
            <consortium name="Pathogen Informatics"/>
            <person name="Doyle S."/>
        </authorList>
    </citation>
    <scope>NUCLEOTIDE SEQUENCE [LARGE SCALE GENOMIC DNA]</scope>
    <source>
        <strain evidence="4 5">NCTC13335</strain>
    </source>
</reference>
<feature type="transmembrane region" description="Helical" evidence="2">
    <location>
        <begin position="82"/>
        <end position="99"/>
    </location>
</feature>
<dbReference type="GO" id="GO:0006465">
    <property type="term" value="P:signal peptide processing"/>
    <property type="evidence" value="ECO:0007669"/>
    <property type="project" value="TreeGrafter"/>
</dbReference>
<feature type="transmembrane region" description="Helical" evidence="2">
    <location>
        <begin position="111"/>
        <end position="129"/>
    </location>
</feature>
<dbReference type="Proteomes" id="UP000255264">
    <property type="component" value="Unassembled WGS sequence"/>
</dbReference>
<feature type="domain" description="Prepilin type IV endopeptidase peptidase" evidence="3">
    <location>
        <begin position="88"/>
        <end position="196"/>
    </location>
</feature>
<name>A0A377IVU7_9PAST</name>
<evidence type="ECO:0000256" key="2">
    <source>
        <dbReference type="SAM" id="Phobius"/>
    </source>
</evidence>
<keyword evidence="2" id="KW-0812">Transmembrane</keyword>
<sequence>MITFAYFFYGSLLGVILWCYIDGFMPRLSKDIWHNFHALFPISPPQSYPLLTTKVNPHLLRYCLLDGLLAGLLYQYTDDPLFAAWLLLVFNFLWAISLLDWQYQLISPNTCLGLLCLGLLGAEWQFSRLSLSQSLYHALIFFALFYCIYQFAKYYYRQEALGRGDYWLALALGAYLPLSALPYFLLIACVSGILTLLLSRQHYLPFGPFLCGAMLLAWYANL</sequence>
<dbReference type="GO" id="GO:0005886">
    <property type="term" value="C:plasma membrane"/>
    <property type="evidence" value="ECO:0007669"/>
    <property type="project" value="TreeGrafter"/>
</dbReference>
<dbReference type="GO" id="GO:0004190">
    <property type="term" value="F:aspartic-type endopeptidase activity"/>
    <property type="evidence" value="ECO:0007669"/>
    <property type="project" value="InterPro"/>
</dbReference>
<dbReference type="PANTHER" id="PTHR30487">
    <property type="entry name" value="TYPE 4 PREPILIN-LIKE PROTEINS LEADER PEPTIDE-PROCESSING ENZYME"/>
    <property type="match status" value="1"/>
</dbReference>
<evidence type="ECO:0000313" key="5">
    <source>
        <dbReference type="Proteomes" id="UP000255264"/>
    </source>
</evidence>
<evidence type="ECO:0000256" key="1">
    <source>
        <dbReference type="ARBA" id="ARBA00005801"/>
    </source>
</evidence>
<protein>
    <submittedName>
        <fullName evidence="4">Type II secretory pathway, prepilin signal peptidase PilD</fullName>
    </submittedName>
</protein>
<accession>A0A377IVU7</accession>
<evidence type="ECO:0000259" key="3">
    <source>
        <dbReference type="Pfam" id="PF01478"/>
    </source>
</evidence>
<keyword evidence="2" id="KW-0472">Membrane</keyword>
<comment type="similarity">
    <text evidence="1">Belongs to the peptidase A24 family.</text>
</comment>
<feature type="transmembrane region" description="Helical" evidence="2">
    <location>
        <begin position="6"/>
        <end position="25"/>
    </location>
</feature>
<organism evidence="4 5">
    <name type="scientific">Haemophilus pittmaniae</name>
    <dbReference type="NCBI Taxonomy" id="249188"/>
    <lineage>
        <taxon>Bacteria</taxon>
        <taxon>Pseudomonadati</taxon>
        <taxon>Pseudomonadota</taxon>
        <taxon>Gammaproteobacteria</taxon>
        <taxon>Pasteurellales</taxon>
        <taxon>Pasteurellaceae</taxon>
        <taxon>Haemophilus</taxon>
    </lineage>
</organism>
<evidence type="ECO:0000313" key="4">
    <source>
        <dbReference type="EMBL" id="STO92322.1"/>
    </source>
</evidence>
<feature type="transmembrane region" description="Helical" evidence="2">
    <location>
        <begin position="168"/>
        <end position="197"/>
    </location>
</feature>
<feature type="transmembrane region" description="Helical" evidence="2">
    <location>
        <begin position="135"/>
        <end position="156"/>
    </location>
</feature>
<dbReference type="EMBL" id="UGHS01000001">
    <property type="protein sequence ID" value="STO92322.1"/>
    <property type="molecule type" value="Genomic_DNA"/>
</dbReference>
<keyword evidence="5" id="KW-1185">Reference proteome</keyword>
<dbReference type="RefSeq" id="WP_115002492.1">
    <property type="nucleotide sequence ID" value="NZ_UGHS01000001.1"/>
</dbReference>
<dbReference type="AlphaFoldDB" id="A0A377IVU7"/>
<dbReference type="Pfam" id="PF01478">
    <property type="entry name" value="Peptidase_A24"/>
    <property type="match status" value="1"/>
</dbReference>